<comment type="caution">
    <text evidence="1">The sequence shown here is derived from an EMBL/GenBank/DDBJ whole genome shotgun (WGS) entry which is preliminary data.</text>
</comment>
<proteinExistence type="predicted"/>
<accession>A0ABU0M149</accession>
<reference evidence="1 2" key="1">
    <citation type="submission" date="2023-07" db="EMBL/GenBank/DDBJ databases">
        <title>Genomic Encyclopedia of Type Strains, Phase IV (KMG-IV): sequencing the most valuable type-strain genomes for metagenomic binning, comparative biology and taxonomic classification.</title>
        <authorList>
            <person name="Goeker M."/>
        </authorList>
    </citation>
    <scope>NUCLEOTIDE SEQUENCE [LARGE SCALE GENOMIC DNA]</scope>
    <source>
        <strain evidence="1 2">B1-1</strain>
    </source>
</reference>
<dbReference type="EMBL" id="JAUSWJ010000001">
    <property type="protein sequence ID" value="MDQ0514667.1"/>
    <property type="molecule type" value="Genomic_DNA"/>
</dbReference>
<evidence type="ECO:0000313" key="1">
    <source>
        <dbReference type="EMBL" id="MDQ0514667.1"/>
    </source>
</evidence>
<gene>
    <name evidence="1" type="ORF">QO015_000280</name>
</gene>
<sequence>MGDLRPFDPAVSQYPLPMSAKRAQFEARNARRQKLMLPKGHPYRRLPPWLPYGIARVLARVVG</sequence>
<dbReference type="RefSeq" id="WP_266281954.1">
    <property type="nucleotide sequence ID" value="NZ_JAPKNF010000001.1"/>
</dbReference>
<evidence type="ECO:0000313" key="2">
    <source>
        <dbReference type="Proteomes" id="UP001223743"/>
    </source>
</evidence>
<name>A0ABU0M149_9HYPH</name>
<protein>
    <submittedName>
        <fullName evidence="1">Uncharacterized protein</fullName>
    </submittedName>
</protein>
<keyword evidence="2" id="KW-1185">Reference proteome</keyword>
<organism evidence="1 2">
    <name type="scientific">Kaistia geumhonensis</name>
    <dbReference type="NCBI Taxonomy" id="410839"/>
    <lineage>
        <taxon>Bacteria</taxon>
        <taxon>Pseudomonadati</taxon>
        <taxon>Pseudomonadota</taxon>
        <taxon>Alphaproteobacteria</taxon>
        <taxon>Hyphomicrobiales</taxon>
        <taxon>Kaistiaceae</taxon>
        <taxon>Kaistia</taxon>
    </lineage>
</organism>
<dbReference type="Proteomes" id="UP001223743">
    <property type="component" value="Unassembled WGS sequence"/>
</dbReference>